<evidence type="ECO:0000313" key="1">
    <source>
        <dbReference type="EMBL" id="KAI4861923.1"/>
    </source>
</evidence>
<proteinExistence type="predicted"/>
<protein>
    <submittedName>
        <fullName evidence="1">Heterokaryon incompatibility protein-domain-containing protein</fullName>
    </submittedName>
</protein>
<accession>A0ACB9YRE5</accession>
<evidence type="ECO:0000313" key="2">
    <source>
        <dbReference type="Proteomes" id="UP001497700"/>
    </source>
</evidence>
<dbReference type="Proteomes" id="UP001497700">
    <property type="component" value="Unassembled WGS sequence"/>
</dbReference>
<reference evidence="1 2" key="1">
    <citation type="journal article" date="2022" name="New Phytol.">
        <title>Ecological generalism drives hyperdiversity of secondary metabolite gene clusters in xylarialean endophytes.</title>
        <authorList>
            <person name="Franco M.E.E."/>
            <person name="Wisecaver J.H."/>
            <person name="Arnold A.E."/>
            <person name="Ju Y.M."/>
            <person name="Slot J.C."/>
            <person name="Ahrendt S."/>
            <person name="Moore L.P."/>
            <person name="Eastman K.E."/>
            <person name="Scott K."/>
            <person name="Konkel Z."/>
            <person name="Mondo S.J."/>
            <person name="Kuo A."/>
            <person name="Hayes R.D."/>
            <person name="Haridas S."/>
            <person name="Andreopoulos B."/>
            <person name="Riley R."/>
            <person name="LaButti K."/>
            <person name="Pangilinan J."/>
            <person name="Lipzen A."/>
            <person name="Amirebrahimi M."/>
            <person name="Yan J."/>
            <person name="Adam C."/>
            <person name="Keymanesh K."/>
            <person name="Ng V."/>
            <person name="Louie K."/>
            <person name="Northen T."/>
            <person name="Drula E."/>
            <person name="Henrissat B."/>
            <person name="Hsieh H.M."/>
            <person name="Youens-Clark K."/>
            <person name="Lutzoni F."/>
            <person name="Miadlikowska J."/>
            <person name="Eastwood D.C."/>
            <person name="Hamelin R.C."/>
            <person name="Grigoriev I.V."/>
            <person name="U'Ren J.M."/>
        </authorList>
    </citation>
    <scope>NUCLEOTIDE SEQUENCE [LARGE SCALE GENOMIC DNA]</scope>
    <source>
        <strain evidence="1 2">CBS 119005</strain>
    </source>
</reference>
<sequence>MPAHLLNVEGDIPILVHCEDETPFAILSHRWIWIKGKEKEIHEILYEDIAGGLMIDPCSKQAGYDKLMGACGQAKLDGHTHLWIDSCCIDKRNVAEMSEAINSMYSYYQNATTCYAYLADLPNNPFDAHFGSSFAKHEWFERGWTLQELIAPKEVKFFTDLVVEGKRDTKNWYYLGRKTEMCNSLSKTTGIDASILSHERHVRQASVAKRMSWAAKRTTTKIEDRAYCMMGLFDVNMPMLYGEGEKAFVRLQEEIMKDSSDESLFAWRNSNAHADDQVGLLATSPDMFADSGHIVDYFDWEPRVPFFKTNRGLQITLHIRIVENSLYLATLNCTRPQGNGGFSALYLRRLDEVSGTGNQQYARVQSGKLIGINNANERGNTTTIYVRQTAGLPGALPIYPEHIVQLHLGPDSALKYKLYGTMGIISKNPLPLKTWSWIPAGLDSAFRVMLESNKLSAVVVFARPDESKFTIMLGSSSDIGEVAAEVIDGCEESRTFGDWAQAFQPQALGSLVDLGDDLVRIDINLRIVHGYKYYLVNIHVEKVPTIVDDLVDMFNDSPLRGTLDTIPKIASVIPDTQEATAASKRKVRFAGFKRAFKRQVV</sequence>
<name>A0ACB9YRE5_9PEZI</name>
<comment type="caution">
    <text evidence="1">The sequence shown here is derived from an EMBL/GenBank/DDBJ whole genome shotgun (WGS) entry which is preliminary data.</text>
</comment>
<organism evidence="1 2">
    <name type="scientific">Hypoxylon rubiginosum</name>
    <dbReference type="NCBI Taxonomy" id="110542"/>
    <lineage>
        <taxon>Eukaryota</taxon>
        <taxon>Fungi</taxon>
        <taxon>Dikarya</taxon>
        <taxon>Ascomycota</taxon>
        <taxon>Pezizomycotina</taxon>
        <taxon>Sordariomycetes</taxon>
        <taxon>Xylariomycetidae</taxon>
        <taxon>Xylariales</taxon>
        <taxon>Hypoxylaceae</taxon>
        <taxon>Hypoxylon</taxon>
    </lineage>
</organism>
<gene>
    <name evidence="1" type="ORF">F4820DRAFT_460573</name>
</gene>
<dbReference type="EMBL" id="MU393538">
    <property type="protein sequence ID" value="KAI4861923.1"/>
    <property type="molecule type" value="Genomic_DNA"/>
</dbReference>
<keyword evidence="2" id="KW-1185">Reference proteome</keyword>